<organism evidence="2 3">
    <name type="scientific">Wansuia hejianensis</name>
    <dbReference type="NCBI Taxonomy" id="2763667"/>
    <lineage>
        <taxon>Bacteria</taxon>
        <taxon>Bacillati</taxon>
        <taxon>Bacillota</taxon>
        <taxon>Clostridia</taxon>
        <taxon>Lachnospirales</taxon>
        <taxon>Lachnospiraceae</taxon>
        <taxon>Wansuia</taxon>
    </lineage>
</organism>
<keyword evidence="1" id="KW-1133">Transmembrane helix</keyword>
<evidence type="ECO:0000256" key="1">
    <source>
        <dbReference type="SAM" id="Phobius"/>
    </source>
</evidence>
<feature type="transmembrane region" description="Helical" evidence="1">
    <location>
        <begin position="15"/>
        <end position="34"/>
    </location>
</feature>
<keyword evidence="3" id="KW-1185">Reference proteome</keyword>
<dbReference type="AlphaFoldDB" id="A0A7G9GAS0"/>
<name>A0A7G9GAS0_9FIRM</name>
<sequence>MFKYKKTIYLGKKGMIIFGILMGIFVAVALWIFISAYSTPHTERIQICIKDIYGNIYINLNGEMHGYYPNEVPESLSVGDVVRYNLVVAGKPKILEITEEGNFENPEIMRFEQWRDCFYINGHRLWIGPNTYFIGVSVDLFGIYNKSTDRYYVTNVYEDEFIPVPNE</sequence>
<dbReference type="Proteomes" id="UP000515860">
    <property type="component" value="Chromosome"/>
</dbReference>
<keyword evidence="1" id="KW-0472">Membrane</keyword>
<gene>
    <name evidence="2" type="ORF">H9Q79_13410</name>
</gene>
<evidence type="ECO:0000313" key="2">
    <source>
        <dbReference type="EMBL" id="QNM07902.1"/>
    </source>
</evidence>
<reference evidence="2 3" key="1">
    <citation type="submission" date="2020-08" db="EMBL/GenBank/DDBJ databases">
        <authorList>
            <person name="Liu C."/>
            <person name="Sun Q."/>
        </authorList>
    </citation>
    <scope>NUCLEOTIDE SEQUENCE [LARGE SCALE GENOMIC DNA]</scope>
    <source>
        <strain evidence="2 3">NSJ-29</strain>
    </source>
</reference>
<keyword evidence="1" id="KW-0812">Transmembrane</keyword>
<accession>A0A7G9GAS0</accession>
<evidence type="ECO:0000313" key="3">
    <source>
        <dbReference type="Proteomes" id="UP000515860"/>
    </source>
</evidence>
<dbReference type="RefSeq" id="WP_118648209.1">
    <property type="nucleotide sequence ID" value="NZ_CP060635.1"/>
</dbReference>
<dbReference type="EMBL" id="CP060635">
    <property type="protein sequence ID" value="QNM07902.1"/>
    <property type="molecule type" value="Genomic_DNA"/>
</dbReference>
<dbReference type="KEGG" id="whj:H9Q79_13410"/>
<protein>
    <submittedName>
        <fullName evidence="2">Uncharacterized protein</fullName>
    </submittedName>
</protein>
<proteinExistence type="predicted"/>